<organism evidence="2 3">
    <name type="scientific">Phyllosticta capitalensis</name>
    <dbReference type="NCBI Taxonomy" id="121624"/>
    <lineage>
        <taxon>Eukaryota</taxon>
        <taxon>Fungi</taxon>
        <taxon>Dikarya</taxon>
        <taxon>Ascomycota</taxon>
        <taxon>Pezizomycotina</taxon>
        <taxon>Dothideomycetes</taxon>
        <taxon>Dothideomycetes incertae sedis</taxon>
        <taxon>Botryosphaeriales</taxon>
        <taxon>Phyllostictaceae</taxon>
        <taxon>Phyllosticta</taxon>
    </lineage>
</organism>
<evidence type="ECO:0000313" key="2">
    <source>
        <dbReference type="EMBL" id="KAK8232261.1"/>
    </source>
</evidence>
<protein>
    <recommendedName>
        <fullName evidence="4">Secreted protein</fullName>
    </recommendedName>
</protein>
<evidence type="ECO:0008006" key="4">
    <source>
        <dbReference type="Google" id="ProtNLM"/>
    </source>
</evidence>
<keyword evidence="3" id="KW-1185">Reference proteome</keyword>
<evidence type="ECO:0000313" key="3">
    <source>
        <dbReference type="Proteomes" id="UP001492380"/>
    </source>
</evidence>
<keyword evidence="1" id="KW-0732">Signal</keyword>
<proteinExistence type="predicted"/>
<feature type="signal peptide" evidence="1">
    <location>
        <begin position="1"/>
        <end position="19"/>
    </location>
</feature>
<name>A0ABR1YLU6_9PEZI</name>
<dbReference type="EMBL" id="JBBWRZ010000007">
    <property type="protein sequence ID" value="KAK8232261.1"/>
    <property type="molecule type" value="Genomic_DNA"/>
</dbReference>
<dbReference type="Proteomes" id="UP001492380">
    <property type="component" value="Unassembled WGS sequence"/>
</dbReference>
<sequence>MIDVILWMCLGLIHYLSYAILQHSTTRFYCLVNSLFLFDRRRKGLLISGMKRQFWESSGKHFGLPRTYVGASRLCSRQLYAAPRCGIPSALST</sequence>
<feature type="chain" id="PRO_5046459667" description="Secreted protein" evidence="1">
    <location>
        <begin position="20"/>
        <end position="93"/>
    </location>
</feature>
<evidence type="ECO:0000256" key="1">
    <source>
        <dbReference type="SAM" id="SignalP"/>
    </source>
</evidence>
<reference evidence="2 3" key="1">
    <citation type="submission" date="2024-04" db="EMBL/GenBank/DDBJ databases">
        <title>Phyllosticta paracitricarpa is synonymous to the EU quarantine fungus P. citricarpa based on phylogenomic analyses.</title>
        <authorList>
            <consortium name="Lawrence Berkeley National Laboratory"/>
            <person name="Van Ingen-Buijs V.A."/>
            <person name="Van Westerhoven A.C."/>
            <person name="Haridas S."/>
            <person name="Skiadas P."/>
            <person name="Martin F."/>
            <person name="Groenewald J.Z."/>
            <person name="Crous P.W."/>
            <person name="Seidl M.F."/>
        </authorList>
    </citation>
    <scope>NUCLEOTIDE SEQUENCE [LARGE SCALE GENOMIC DNA]</scope>
    <source>
        <strain evidence="2 3">CBS 123374</strain>
    </source>
</reference>
<accession>A0ABR1YLU6</accession>
<gene>
    <name evidence="2" type="ORF">HDK90DRAFT_303097</name>
</gene>
<comment type="caution">
    <text evidence="2">The sequence shown here is derived from an EMBL/GenBank/DDBJ whole genome shotgun (WGS) entry which is preliminary data.</text>
</comment>